<dbReference type="HOGENOM" id="CLU_009665_8_0_1"/>
<dbReference type="GeneTree" id="ENSGT00390000015152"/>
<dbReference type="GO" id="GO:0031314">
    <property type="term" value="C:extrinsic component of mitochondrial inner membrane"/>
    <property type="evidence" value="ECO:0007669"/>
    <property type="project" value="UniProtKB-UniRule"/>
</dbReference>
<dbReference type="EC" id="1.14.15.45" evidence="12"/>
<dbReference type="OMA" id="VKQMQVW"/>
<dbReference type="GO" id="GO:0005739">
    <property type="term" value="C:mitochondrion"/>
    <property type="evidence" value="ECO:0000318"/>
    <property type="project" value="GO_Central"/>
</dbReference>
<dbReference type="GO" id="GO:0071949">
    <property type="term" value="F:FAD binding"/>
    <property type="evidence" value="ECO:0007669"/>
    <property type="project" value="InterPro"/>
</dbReference>
<dbReference type="GO" id="GO:0106364">
    <property type="term" value="F:4-hydroxy-3-all-trans-polyprenylbenzoate oxygenase activity"/>
    <property type="evidence" value="ECO:0007669"/>
    <property type="project" value="UniProtKB-EC"/>
</dbReference>
<organism evidence="14 15">
    <name type="scientific">Ciona intestinalis</name>
    <name type="common">Transparent sea squirt</name>
    <name type="synonym">Ascidia intestinalis</name>
    <dbReference type="NCBI Taxonomy" id="7719"/>
    <lineage>
        <taxon>Eukaryota</taxon>
        <taxon>Metazoa</taxon>
        <taxon>Chordata</taxon>
        <taxon>Tunicata</taxon>
        <taxon>Ascidiacea</taxon>
        <taxon>Phlebobranchia</taxon>
        <taxon>Cionidae</taxon>
        <taxon>Ciona</taxon>
    </lineage>
</organism>
<reference evidence="15" key="1">
    <citation type="journal article" date="2002" name="Science">
        <title>The draft genome of Ciona intestinalis: insights into chordate and vertebrate origins.</title>
        <authorList>
            <person name="Dehal P."/>
            <person name="Satou Y."/>
            <person name="Campbell R.K."/>
            <person name="Chapman J."/>
            <person name="Degnan B."/>
            <person name="De Tomaso A."/>
            <person name="Davidson B."/>
            <person name="Di Gregorio A."/>
            <person name="Gelpke M."/>
            <person name="Goodstein D.M."/>
            <person name="Harafuji N."/>
            <person name="Hastings K.E."/>
            <person name="Ho I."/>
            <person name="Hotta K."/>
            <person name="Huang W."/>
            <person name="Kawashima T."/>
            <person name="Lemaire P."/>
            <person name="Martinez D."/>
            <person name="Meinertzhagen I.A."/>
            <person name="Necula S."/>
            <person name="Nonaka M."/>
            <person name="Putnam N."/>
            <person name="Rash S."/>
            <person name="Saiga H."/>
            <person name="Satake M."/>
            <person name="Terry A."/>
            <person name="Yamada L."/>
            <person name="Wang H.G."/>
            <person name="Awazu S."/>
            <person name="Azumi K."/>
            <person name="Boore J."/>
            <person name="Branno M."/>
            <person name="Chin-Bow S."/>
            <person name="DeSantis R."/>
            <person name="Doyle S."/>
            <person name="Francino P."/>
            <person name="Keys D.N."/>
            <person name="Haga S."/>
            <person name="Hayashi H."/>
            <person name="Hino K."/>
            <person name="Imai K.S."/>
            <person name="Inaba K."/>
            <person name="Kano S."/>
            <person name="Kobayashi K."/>
            <person name="Kobayashi M."/>
            <person name="Lee B.I."/>
            <person name="Makabe K.W."/>
            <person name="Manohar C."/>
            <person name="Matassi G."/>
            <person name="Medina M."/>
            <person name="Mochizuki Y."/>
            <person name="Mount S."/>
            <person name="Morishita T."/>
            <person name="Miura S."/>
            <person name="Nakayama A."/>
            <person name="Nishizaka S."/>
            <person name="Nomoto H."/>
            <person name="Ohta F."/>
            <person name="Oishi K."/>
            <person name="Rigoutsos I."/>
            <person name="Sano M."/>
            <person name="Sasaki A."/>
            <person name="Sasakura Y."/>
            <person name="Shoguchi E."/>
            <person name="Shin-i T."/>
            <person name="Spagnuolo A."/>
            <person name="Stainier D."/>
            <person name="Suzuki M.M."/>
            <person name="Tassy O."/>
            <person name="Takatori N."/>
            <person name="Tokuoka M."/>
            <person name="Yagi K."/>
            <person name="Yoshizaki F."/>
            <person name="Wada S."/>
            <person name="Zhang C."/>
            <person name="Hyatt P.D."/>
            <person name="Larimer F."/>
            <person name="Detter C."/>
            <person name="Doggett N."/>
            <person name="Glavina T."/>
            <person name="Hawkins T."/>
            <person name="Richardson P."/>
            <person name="Lucas S."/>
            <person name="Kohara Y."/>
            <person name="Levine M."/>
            <person name="Satoh N."/>
            <person name="Rokhsar D.S."/>
        </authorList>
    </citation>
    <scope>NUCLEOTIDE SEQUENCE [LARGE SCALE GENOMIC DNA]</scope>
</reference>
<dbReference type="InterPro" id="IPR036188">
    <property type="entry name" value="FAD/NAD-bd_sf"/>
</dbReference>
<keyword evidence="7" id="KW-0809">Transit peptide</keyword>
<dbReference type="InterPro" id="IPR010971">
    <property type="entry name" value="UbiH/COQ6"/>
</dbReference>
<dbReference type="PANTHER" id="PTHR43876">
    <property type="entry name" value="UBIQUINONE BIOSYNTHESIS MONOOXYGENASE COQ6, MITOCHONDRIAL"/>
    <property type="match status" value="1"/>
</dbReference>
<evidence type="ECO:0000256" key="1">
    <source>
        <dbReference type="ARBA" id="ARBA00001974"/>
    </source>
</evidence>
<dbReference type="GO" id="GO:0016491">
    <property type="term" value="F:oxidoreductase activity"/>
    <property type="evidence" value="ECO:0000318"/>
    <property type="project" value="GO_Central"/>
</dbReference>
<comment type="subunit">
    <text evidence="12">Component of a multi-subunit COQ enzyme complex.</text>
</comment>
<reference evidence="14" key="3">
    <citation type="submission" date="2025-09" db="UniProtKB">
        <authorList>
            <consortium name="Ensembl"/>
        </authorList>
    </citation>
    <scope>IDENTIFICATION</scope>
</reference>
<protein>
    <recommendedName>
        <fullName evidence="12">Ubiquinone biosynthesis monooxygenase COQ6, mitochondrial</fullName>
        <ecNumber evidence="12">1.14.15.45</ecNumber>
    </recommendedName>
    <alternativeName>
        <fullName evidence="12">2-methoxy-6-polyprenolphenol 4-hydroxylase</fullName>
        <ecNumber evidence="12">1.14.15.46</ecNumber>
    </alternativeName>
</protein>
<comment type="subcellular location">
    <subcellularLocation>
        <location evidence="12">Mitochondrion inner membrane</location>
        <topology evidence="12">Peripheral membrane protein</topology>
        <orientation evidence="12">Matrix side</orientation>
    </subcellularLocation>
</comment>
<evidence type="ECO:0000256" key="2">
    <source>
        <dbReference type="ARBA" id="ARBA00005349"/>
    </source>
</evidence>
<comment type="similarity">
    <text evidence="2 12">Belongs to the UbiH/COQ6 family.</text>
</comment>
<dbReference type="GO" id="GO:0006744">
    <property type="term" value="P:ubiquinone biosynthetic process"/>
    <property type="evidence" value="ECO:0000318"/>
    <property type="project" value="GO_Central"/>
</dbReference>
<dbReference type="Gene3D" id="3.50.50.60">
    <property type="entry name" value="FAD/NAD(P)-binding domain"/>
    <property type="match status" value="2"/>
</dbReference>
<dbReference type="SUPFAM" id="SSF51905">
    <property type="entry name" value="FAD/NAD(P)-binding domain"/>
    <property type="match status" value="1"/>
</dbReference>
<reference evidence="14" key="2">
    <citation type="submission" date="2025-08" db="UniProtKB">
        <authorList>
            <consortium name="Ensembl"/>
        </authorList>
    </citation>
    <scope>IDENTIFICATION</scope>
</reference>
<evidence type="ECO:0000256" key="6">
    <source>
        <dbReference type="ARBA" id="ARBA00022827"/>
    </source>
</evidence>
<dbReference type="Ensembl" id="ENSCINT00000008650.3">
    <property type="protein sequence ID" value="ENSCINP00000008650.3"/>
    <property type="gene ID" value="ENSCING00000004181.3"/>
</dbReference>
<dbReference type="GO" id="GO:0120538">
    <property type="term" value="F:2-methoxy-6-polyprenolphenol 4-hydroxylase activity"/>
    <property type="evidence" value="ECO:0007669"/>
    <property type="project" value="UniProtKB-EC"/>
</dbReference>
<evidence type="ECO:0000313" key="15">
    <source>
        <dbReference type="Proteomes" id="UP000008144"/>
    </source>
</evidence>
<accession>F7B5Q2</accession>
<dbReference type="Pfam" id="PF01494">
    <property type="entry name" value="FAD_binding_3"/>
    <property type="match status" value="1"/>
</dbReference>
<evidence type="ECO:0000256" key="10">
    <source>
        <dbReference type="ARBA" id="ARBA00023128"/>
    </source>
</evidence>
<evidence type="ECO:0000259" key="13">
    <source>
        <dbReference type="Pfam" id="PF01494"/>
    </source>
</evidence>
<keyword evidence="8 12" id="KW-0560">Oxidoreductase</keyword>
<feature type="domain" description="FAD-binding" evidence="13">
    <location>
        <begin position="360"/>
        <end position="399"/>
    </location>
</feature>
<dbReference type="PANTHER" id="PTHR43876:SF7">
    <property type="entry name" value="UBIQUINONE BIOSYNTHESIS MONOOXYGENASE COQ6, MITOCHONDRIAL"/>
    <property type="match status" value="1"/>
</dbReference>
<evidence type="ECO:0000256" key="3">
    <source>
        <dbReference type="ARBA" id="ARBA00022630"/>
    </source>
</evidence>
<comment type="pathway">
    <text evidence="12">Cofactor biosynthesis; ubiquinone biosynthesis.</text>
</comment>
<dbReference type="AlphaFoldDB" id="F7B5Q2"/>
<dbReference type="NCBIfam" id="TIGR01988">
    <property type="entry name" value="Ubi-OHases"/>
    <property type="match status" value="1"/>
</dbReference>
<dbReference type="InterPro" id="IPR018168">
    <property type="entry name" value="Ubi_Hdrlase_CS"/>
</dbReference>
<keyword evidence="6 12" id="KW-0274">FAD</keyword>
<keyword evidence="5 12" id="KW-0999">Mitochondrion inner membrane</keyword>
<sequence>MLKQLKKVGLSQWKNKQLITITHRLLTSQSNNEDYDVIIAGGGLVGGAMACALGKSRYLEKKKILMLEGRSKMKEIDLKNPPSNYDCRVCAISPGNVEFLKDINSWDNVSRKCSVNRMQIWDACSDVVTHFNKHNMSESLCWIVENNLLQASLNQTIDNELSNNVSVKYNSTLTDCFIPNNYARSDTRTPLPPATVTLSDGTVLRTKLLIAADGDNSFISRCLNMNKLKWNYNQHAVVATLNFHEPCDNFVAWQRFLPSGPIALLPLSNTSSSLVWSTSRDHAEELKNISTEDFVNQINNAFWKEYPRDKSVEMLQEMTQTCLNLFTSDESSISSLQYPPSISGVQGGVFSFPLGFSHSDEYVRPRLAFIGDAIHRIHPLAGQGLNLGMRDVKSLLDVVETSLYNGMDIGSLESLLRYESDRQRGNLPMLTAVDGIKKLYSTDKLPAVVLRTVGSIIFNRLEPIKREVFSYVTL</sequence>
<dbReference type="FunFam" id="3.50.50.60:FF:000021">
    <property type="entry name" value="Ubiquinone biosynthesis monooxygenase COQ6"/>
    <property type="match status" value="1"/>
</dbReference>
<evidence type="ECO:0000256" key="11">
    <source>
        <dbReference type="ARBA" id="ARBA00023136"/>
    </source>
</evidence>
<evidence type="ECO:0000256" key="12">
    <source>
        <dbReference type="HAMAP-Rule" id="MF_03193"/>
    </source>
</evidence>
<dbReference type="InterPro" id="IPR000689">
    <property type="entry name" value="UbQ_mOase_COQ6"/>
</dbReference>
<keyword evidence="10 12" id="KW-0496">Mitochondrion</keyword>
<evidence type="ECO:0000256" key="4">
    <source>
        <dbReference type="ARBA" id="ARBA00022688"/>
    </source>
</evidence>
<keyword evidence="3 12" id="KW-0285">Flavoprotein</keyword>
<dbReference type="GO" id="GO:0016712">
    <property type="term" value="F:oxidoreductase activity, acting on paired donors, with incorporation or reduction of molecular oxygen, reduced flavin or flavoprotein as one donor, and incorporation of one atom of oxygen"/>
    <property type="evidence" value="ECO:0007669"/>
    <property type="project" value="UniProtKB-UniRule"/>
</dbReference>
<evidence type="ECO:0000313" key="14">
    <source>
        <dbReference type="Ensembl" id="ENSCINP00000008650.3"/>
    </source>
</evidence>
<keyword evidence="11 12" id="KW-0472">Membrane</keyword>
<dbReference type="Proteomes" id="UP000008144">
    <property type="component" value="Unassembled WGS sequence"/>
</dbReference>
<comment type="catalytic activity">
    <reaction evidence="12">
        <text>a 2-methoxy-6-(all-trans-polyprenyl)phenol + 2 reduced [2Fe-2S]-[ferredoxin] + O2 + 2 H(+) = a 2-methoxy-6-(all-trans-polyprenyl)benzene-1,4-diol + 2 oxidized [2Fe-2S]-[ferredoxin] + H2O</text>
        <dbReference type="Rhea" id="RHEA:81183"/>
        <dbReference type="Rhea" id="RHEA-COMP:9551"/>
        <dbReference type="Rhea" id="RHEA-COMP:10000"/>
        <dbReference type="Rhea" id="RHEA-COMP:10001"/>
        <dbReference type="Rhea" id="RHEA-COMP:10858"/>
        <dbReference type="ChEBI" id="CHEBI:15377"/>
        <dbReference type="ChEBI" id="CHEBI:15378"/>
        <dbReference type="ChEBI" id="CHEBI:15379"/>
        <dbReference type="ChEBI" id="CHEBI:33737"/>
        <dbReference type="ChEBI" id="CHEBI:33738"/>
        <dbReference type="ChEBI" id="CHEBI:62731"/>
        <dbReference type="ChEBI" id="CHEBI:84166"/>
        <dbReference type="EC" id="1.14.15.46"/>
    </reaction>
</comment>
<name>F7B5Q2_CIOIN</name>
<comment type="function">
    <text evidence="12">FAD-dependent monooxygenase required for two non-consecutive steps during ubiquinone biosynthesis. Required for the C5-ring hydroxylation during ubiquinone biosynthesis by catalyzing the hydroxylation of 4-hydroxy-3-(all-trans-polyprenyl)benzoic acid to 3,4-dihydroxy-5-(all-trans-polyprenyl)benzoic acid. Also acts downstream of coq4, for the C1-hydroxylation during ubiquinone biosynthesis by catalyzing the hydroxylation of 2-methoxy-6-(all-trans-polyprenyl)phenol to 2-methoxy-6-(all-trans-polyprenyl)benzene-1,4-diol. The electrons required for the hydroxylation reaction are funneled indirectly to coq6 from NADPH via a ferredoxin/ferredoxin reductase system.</text>
</comment>
<dbReference type="PRINTS" id="PR00420">
    <property type="entry name" value="RNGMNOXGNASE"/>
</dbReference>
<dbReference type="InterPro" id="IPR051205">
    <property type="entry name" value="UbiH/COQ6_monooxygenase"/>
</dbReference>
<evidence type="ECO:0000256" key="8">
    <source>
        <dbReference type="ARBA" id="ARBA00023002"/>
    </source>
</evidence>
<keyword evidence="15" id="KW-1185">Reference proteome</keyword>
<evidence type="ECO:0000256" key="7">
    <source>
        <dbReference type="ARBA" id="ARBA00022946"/>
    </source>
</evidence>
<keyword evidence="9 12" id="KW-0503">Monooxygenase</keyword>
<dbReference type="STRING" id="7719.ENSCINP00000008650"/>
<comment type="cofactor">
    <cofactor evidence="1 12">
        <name>FAD</name>
        <dbReference type="ChEBI" id="CHEBI:57692"/>
    </cofactor>
</comment>
<dbReference type="FunFam" id="3.50.50.60:FF:000086">
    <property type="entry name" value="Ubiquinone biosynthesis monooxygenase COQ6, mitochondrial"/>
    <property type="match status" value="1"/>
</dbReference>
<dbReference type="InParanoid" id="F7B5Q2"/>
<dbReference type="UniPathway" id="UPA00232"/>
<dbReference type="InterPro" id="IPR002938">
    <property type="entry name" value="FAD-bd"/>
</dbReference>
<dbReference type="PROSITE" id="PS01304">
    <property type="entry name" value="UBIH"/>
    <property type="match status" value="1"/>
</dbReference>
<dbReference type="HAMAP" id="MF_03193">
    <property type="entry name" value="COQ6_monooxygenase"/>
    <property type="match status" value="1"/>
</dbReference>
<dbReference type="EC" id="1.14.15.46" evidence="12"/>
<evidence type="ECO:0000256" key="5">
    <source>
        <dbReference type="ARBA" id="ARBA00022792"/>
    </source>
</evidence>
<keyword evidence="4 12" id="KW-0831">Ubiquinone biosynthesis</keyword>
<proteinExistence type="inferred from homology"/>
<comment type="catalytic activity">
    <reaction evidence="12">
        <text>a 4-hydroxy-3-(all-trans-polyprenyl)benzoate + 2 reduced [2Fe-2S]-[ferredoxin] + O2 + 2 H(+) = a 3,4-dihydroxy-5-(all-trans-polyprenyl)benzoate + 2 oxidized [2Fe-2S]-[ferredoxin] + H2O</text>
        <dbReference type="Rhea" id="RHEA:81195"/>
        <dbReference type="Rhea" id="RHEA-COMP:9514"/>
        <dbReference type="Rhea" id="RHEA-COMP:10000"/>
        <dbReference type="Rhea" id="RHEA-COMP:10001"/>
        <dbReference type="Rhea" id="RHEA-COMP:10930"/>
        <dbReference type="ChEBI" id="CHEBI:15377"/>
        <dbReference type="ChEBI" id="CHEBI:15378"/>
        <dbReference type="ChEBI" id="CHEBI:15379"/>
        <dbReference type="ChEBI" id="CHEBI:33737"/>
        <dbReference type="ChEBI" id="CHEBI:33738"/>
        <dbReference type="ChEBI" id="CHEBI:64694"/>
        <dbReference type="ChEBI" id="CHEBI:78396"/>
        <dbReference type="EC" id="1.14.15.45"/>
    </reaction>
</comment>
<dbReference type="FunCoup" id="F7B5Q2">
    <property type="interactions" value="174"/>
</dbReference>
<evidence type="ECO:0000256" key="9">
    <source>
        <dbReference type="ARBA" id="ARBA00023033"/>
    </source>
</evidence>